<name>A0AAV3A2V7_PYXAD</name>
<organism evidence="6 7">
    <name type="scientific">Pyxicephalus adspersus</name>
    <name type="common">African bullfrog</name>
    <dbReference type="NCBI Taxonomy" id="30357"/>
    <lineage>
        <taxon>Eukaryota</taxon>
        <taxon>Metazoa</taxon>
        <taxon>Chordata</taxon>
        <taxon>Craniata</taxon>
        <taxon>Vertebrata</taxon>
        <taxon>Euteleostomi</taxon>
        <taxon>Amphibia</taxon>
        <taxon>Batrachia</taxon>
        <taxon>Anura</taxon>
        <taxon>Neobatrachia</taxon>
        <taxon>Ranoidea</taxon>
        <taxon>Pyxicephalidae</taxon>
        <taxon>Pyxicephalinae</taxon>
        <taxon>Pyxicephalus</taxon>
    </lineage>
</organism>
<accession>A0AAV3A2V7</accession>
<evidence type="ECO:0000259" key="4">
    <source>
        <dbReference type="PROSITE" id="PS50195"/>
    </source>
</evidence>
<dbReference type="FunFam" id="2.30.30.40:FF:000149">
    <property type="entry name" value="neutrophil cytosol factor 4"/>
    <property type="match status" value="1"/>
</dbReference>
<dbReference type="InterPro" id="IPR051228">
    <property type="entry name" value="NADPH_Oxidase/PX-Domain"/>
</dbReference>
<dbReference type="Gene3D" id="3.30.1520.10">
    <property type="entry name" value="Phox-like domain"/>
    <property type="match status" value="1"/>
</dbReference>
<evidence type="ECO:0000256" key="2">
    <source>
        <dbReference type="PROSITE-ProRule" id="PRU00192"/>
    </source>
</evidence>
<dbReference type="SUPFAM" id="SSF50044">
    <property type="entry name" value="SH3-domain"/>
    <property type="match status" value="1"/>
</dbReference>
<evidence type="ECO:0000313" key="7">
    <source>
        <dbReference type="Proteomes" id="UP001181693"/>
    </source>
</evidence>
<dbReference type="Gene3D" id="2.30.30.40">
    <property type="entry name" value="SH3 Domains"/>
    <property type="match status" value="1"/>
</dbReference>
<keyword evidence="7" id="KW-1185">Reference proteome</keyword>
<evidence type="ECO:0000313" key="6">
    <source>
        <dbReference type="EMBL" id="DBA18752.1"/>
    </source>
</evidence>
<dbReference type="PROSITE" id="PS51745">
    <property type="entry name" value="PB1"/>
    <property type="match status" value="1"/>
</dbReference>
<evidence type="ECO:0000256" key="1">
    <source>
        <dbReference type="ARBA" id="ARBA00022443"/>
    </source>
</evidence>
<reference evidence="6" key="1">
    <citation type="thesis" date="2020" institute="ProQuest LLC" country="789 East Eisenhower Parkway, Ann Arbor, MI, USA">
        <title>Comparative Genomics and Chromosome Evolution.</title>
        <authorList>
            <person name="Mudd A.B."/>
        </authorList>
    </citation>
    <scope>NUCLEOTIDE SEQUENCE</scope>
    <source>
        <strain evidence="6">1538</strain>
        <tissue evidence="6">Blood</tissue>
    </source>
</reference>
<dbReference type="GO" id="GO:0006909">
    <property type="term" value="P:phagocytosis"/>
    <property type="evidence" value="ECO:0007669"/>
    <property type="project" value="InterPro"/>
</dbReference>
<feature type="domain" description="PB1" evidence="5">
    <location>
        <begin position="202"/>
        <end position="294"/>
    </location>
</feature>
<dbReference type="Pfam" id="PF00018">
    <property type="entry name" value="SH3_1"/>
    <property type="match status" value="1"/>
</dbReference>
<dbReference type="InterPro" id="IPR001452">
    <property type="entry name" value="SH3_domain"/>
</dbReference>
<evidence type="ECO:0008006" key="8">
    <source>
        <dbReference type="Google" id="ProtNLM"/>
    </source>
</evidence>
<evidence type="ECO:0000259" key="5">
    <source>
        <dbReference type="PROSITE" id="PS51745"/>
    </source>
</evidence>
<dbReference type="PANTHER" id="PTHR15706:SF20">
    <property type="entry name" value="NEUTROPHIL CYTOSOL FACTOR 4"/>
    <property type="match status" value="1"/>
</dbReference>
<dbReference type="InterPro" id="IPR000919">
    <property type="entry name" value="p40phox"/>
</dbReference>
<dbReference type="GO" id="GO:0043020">
    <property type="term" value="C:NADPH oxidase complex"/>
    <property type="evidence" value="ECO:0007669"/>
    <property type="project" value="InterPro"/>
</dbReference>
<dbReference type="GO" id="GO:0042554">
    <property type="term" value="P:superoxide anion generation"/>
    <property type="evidence" value="ECO:0007669"/>
    <property type="project" value="TreeGrafter"/>
</dbReference>
<dbReference type="SMART" id="SM00312">
    <property type="entry name" value="PX"/>
    <property type="match status" value="1"/>
</dbReference>
<dbReference type="GO" id="GO:0005737">
    <property type="term" value="C:cytoplasm"/>
    <property type="evidence" value="ECO:0007669"/>
    <property type="project" value="TreeGrafter"/>
</dbReference>
<keyword evidence="1 2" id="KW-0728">SH3 domain</keyword>
<dbReference type="AlphaFoldDB" id="A0AAV3A2V7"/>
<dbReference type="PRINTS" id="PR00452">
    <property type="entry name" value="SH3DOMAIN"/>
</dbReference>
<dbReference type="EMBL" id="DYDO01000009">
    <property type="protein sequence ID" value="DBA18752.1"/>
    <property type="molecule type" value="Genomic_DNA"/>
</dbReference>
<sequence>MSLIQSKAFVIEVKTKGGSKYIIYRRYSQFLTLHTKLEENYGPEKGVAPYICSLPPLPAKIYVGNKKDIAEGRIPLLSTYMKALLKSPTWLLLDEDLRIFFYQTTFDSERIPRALRRLRPPTRKIKKSSQHISEMERPRAEALFDFEGNAAQELNFKSGELIYLLSRVNRDWLEGSVADRVGIFPQSFVRIIKDLPEEKFPVSWLRCYFHDFDRCHIRDISLEEDVKKLPTYNELLELIRTQFPGTDVALNIKDADGDLIRLLDNSDMELLYTIGKRKTHKENFFSWELHITHSMDLDVYKQYA</sequence>
<dbReference type="PANTHER" id="PTHR15706">
    <property type="entry name" value="SH3 MULTIPLE DOMAIN"/>
    <property type="match status" value="1"/>
</dbReference>
<dbReference type="GO" id="GO:0035091">
    <property type="term" value="F:phosphatidylinositol binding"/>
    <property type="evidence" value="ECO:0007669"/>
    <property type="project" value="InterPro"/>
</dbReference>
<dbReference type="Pfam" id="PF00787">
    <property type="entry name" value="PX"/>
    <property type="match status" value="1"/>
</dbReference>
<feature type="domain" description="SH3" evidence="3">
    <location>
        <begin position="135"/>
        <end position="194"/>
    </location>
</feature>
<protein>
    <recommendedName>
        <fullName evidence="8">Neutrophil cytosol factor 4</fullName>
    </recommendedName>
</protein>
<proteinExistence type="predicted"/>
<dbReference type="PRINTS" id="PR00497">
    <property type="entry name" value="P40PHOX"/>
</dbReference>
<dbReference type="PROSITE" id="PS50002">
    <property type="entry name" value="SH3"/>
    <property type="match status" value="1"/>
</dbReference>
<dbReference type="GO" id="GO:0016176">
    <property type="term" value="F:superoxide-generating NADPH oxidase activator activity"/>
    <property type="evidence" value="ECO:0007669"/>
    <property type="project" value="InterPro"/>
</dbReference>
<evidence type="ECO:0000259" key="3">
    <source>
        <dbReference type="PROSITE" id="PS50002"/>
    </source>
</evidence>
<dbReference type="GO" id="GO:0045730">
    <property type="term" value="P:respiratory burst"/>
    <property type="evidence" value="ECO:0007669"/>
    <property type="project" value="InterPro"/>
</dbReference>
<dbReference type="SUPFAM" id="SSF54277">
    <property type="entry name" value="CAD &amp; PB1 domains"/>
    <property type="match status" value="1"/>
</dbReference>
<dbReference type="PROSITE" id="PS50195">
    <property type="entry name" value="PX"/>
    <property type="match status" value="1"/>
</dbReference>
<dbReference type="SUPFAM" id="SSF64268">
    <property type="entry name" value="PX domain"/>
    <property type="match status" value="1"/>
</dbReference>
<comment type="caution">
    <text evidence="6">The sequence shown here is derived from an EMBL/GenBank/DDBJ whole genome shotgun (WGS) entry which is preliminary data.</text>
</comment>
<feature type="domain" description="PX" evidence="4">
    <location>
        <begin position="1"/>
        <end position="108"/>
    </location>
</feature>
<dbReference type="InterPro" id="IPR036028">
    <property type="entry name" value="SH3-like_dom_sf"/>
</dbReference>
<dbReference type="InterPro" id="IPR001683">
    <property type="entry name" value="PX_dom"/>
</dbReference>
<dbReference type="Proteomes" id="UP001181693">
    <property type="component" value="Unassembled WGS sequence"/>
</dbReference>
<gene>
    <name evidence="6" type="ORF">GDO54_016964</name>
</gene>
<dbReference type="InterPro" id="IPR053793">
    <property type="entry name" value="PB1-like"/>
</dbReference>
<dbReference type="Gene3D" id="3.10.20.90">
    <property type="entry name" value="Phosphatidylinositol 3-kinase Catalytic Subunit, Chain A, domain 1"/>
    <property type="match status" value="1"/>
</dbReference>
<dbReference type="InterPro" id="IPR036871">
    <property type="entry name" value="PX_dom_sf"/>
</dbReference>
<dbReference type="SMART" id="SM00326">
    <property type="entry name" value="SH3"/>
    <property type="match status" value="1"/>
</dbReference>